<evidence type="ECO:0000313" key="1">
    <source>
        <dbReference type="EMBL" id="PRY99193.1"/>
    </source>
</evidence>
<dbReference type="EMBL" id="PVTV01000011">
    <property type="protein sequence ID" value="PRY99193.1"/>
    <property type="molecule type" value="Genomic_DNA"/>
</dbReference>
<keyword evidence="2" id="KW-1185">Reference proteome</keyword>
<dbReference type="Gene3D" id="3.60.15.10">
    <property type="entry name" value="Ribonuclease Z/Hydroxyacylglutathione hydrolase-like"/>
    <property type="match status" value="1"/>
</dbReference>
<dbReference type="OrthoDB" id="418728at2"/>
<dbReference type="InterPro" id="IPR052159">
    <property type="entry name" value="Competence_DNA_uptake"/>
</dbReference>
<dbReference type="RefSeq" id="WP_106226522.1">
    <property type="nucleotide sequence ID" value="NZ_PVTV01000011.1"/>
</dbReference>
<dbReference type="PANTHER" id="PTHR30619">
    <property type="entry name" value="DNA INTERNALIZATION/COMPETENCE PROTEIN COMEC/REC2"/>
    <property type="match status" value="1"/>
</dbReference>
<sequence>MPGQMVLRIWDVAHGACAMLTHHHDGRDGRIAMIDSGSTVGWNPSTCIRNGLGRSTLDYLFITNADQDHMDDLQGLWDQNIAVTTLLRNPSYTGEDMRRLKRQSGPLTNDAQRYTSACEVYNQPVTEPFNAYMGGITATTFWNNYPAFQSTNDLSLVIFIQYAGVKILFPGDLEKPGWRALLQRPDFCAELHNLDFLVASHHGRENGFCPELFNYCRPDAVIISDKPIEHETQQTVPDYRAVIGRGVPVRTTNKRRHVLTTRRDGWIQITVFDNGWYAFDTEKRG</sequence>
<gene>
    <name evidence="1" type="ORF">BCM14_0635</name>
</gene>
<dbReference type="Proteomes" id="UP000238308">
    <property type="component" value="Unassembled WGS sequence"/>
</dbReference>
<accession>A0A2T0XJS7</accession>
<dbReference type="SUPFAM" id="SSF56281">
    <property type="entry name" value="Metallo-hydrolase/oxidoreductase"/>
    <property type="match status" value="1"/>
</dbReference>
<protein>
    <submittedName>
        <fullName evidence="1">Beta-lactamase superfamily II metal-dependent hydrolase</fullName>
    </submittedName>
</protein>
<dbReference type="PANTHER" id="PTHR30619:SF1">
    <property type="entry name" value="RECOMBINATION PROTEIN 2"/>
    <property type="match status" value="1"/>
</dbReference>
<proteinExistence type="predicted"/>
<evidence type="ECO:0000313" key="2">
    <source>
        <dbReference type="Proteomes" id="UP000238308"/>
    </source>
</evidence>
<keyword evidence="1" id="KW-0378">Hydrolase</keyword>
<comment type="caution">
    <text evidence="1">The sequence shown here is derived from an EMBL/GenBank/DDBJ whole genome shotgun (WGS) entry which is preliminary data.</text>
</comment>
<dbReference type="InterPro" id="IPR036866">
    <property type="entry name" value="RibonucZ/Hydroxyglut_hydro"/>
</dbReference>
<dbReference type="AlphaFoldDB" id="A0A2T0XJS7"/>
<name>A0A2T0XJS7_9BURK</name>
<reference evidence="1 2" key="1">
    <citation type="submission" date="2018-03" db="EMBL/GenBank/DDBJ databases">
        <title>Genomic Encyclopedia of Type Strains, Phase III (KMG-III): the genomes of soil and plant-associated and newly described type strains.</title>
        <authorList>
            <person name="Whitman W."/>
        </authorList>
    </citation>
    <scope>NUCLEOTIDE SEQUENCE [LARGE SCALE GENOMIC DNA]</scope>
    <source>
        <strain evidence="1 2">MWH-P2sevCIIIb</strain>
    </source>
</reference>
<dbReference type="GO" id="GO:0016787">
    <property type="term" value="F:hydrolase activity"/>
    <property type="evidence" value="ECO:0007669"/>
    <property type="project" value="UniProtKB-KW"/>
</dbReference>
<organism evidence="1 2">
    <name type="scientific">Jezberella montanilacus</name>
    <dbReference type="NCBI Taxonomy" id="323426"/>
    <lineage>
        <taxon>Bacteria</taxon>
        <taxon>Pseudomonadati</taxon>
        <taxon>Pseudomonadota</taxon>
        <taxon>Betaproteobacteria</taxon>
        <taxon>Burkholderiales</taxon>
        <taxon>Alcaligenaceae</taxon>
        <taxon>Jezberella</taxon>
    </lineage>
</organism>